<proteinExistence type="predicted"/>
<dbReference type="AlphaFoldDB" id="X1MFW8"/>
<sequence length="75" mass="8542">GILILTDSAAEGVALDYVDECVNYDLPMRPAVLEQRWGRFLRIARKRSFKMTTLVDRSGASTWEEQVLKKLRLSG</sequence>
<dbReference type="SUPFAM" id="SSF52540">
    <property type="entry name" value="P-loop containing nucleoside triphosphate hydrolases"/>
    <property type="match status" value="1"/>
</dbReference>
<feature type="domain" description="Helicase C-terminal" evidence="1">
    <location>
        <begin position="2"/>
        <end position="43"/>
    </location>
</feature>
<reference evidence="2" key="1">
    <citation type="journal article" date="2014" name="Front. Microbiol.">
        <title>High frequency of phylogenetically diverse reductive dehalogenase-homologous genes in deep subseafloor sedimentary metagenomes.</title>
        <authorList>
            <person name="Kawai M."/>
            <person name="Futagami T."/>
            <person name="Toyoda A."/>
            <person name="Takaki Y."/>
            <person name="Nishi S."/>
            <person name="Hori S."/>
            <person name="Arai W."/>
            <person name="Tsubouchi T."/>
            <person name="Morono Y."/>
            <person name="Uchiyama I."/>
            <person name="Ito T."/>
            <person name="Fujiyama A."/>
            <person name="Inagaki F."/>
            <person name="Takami H."/>
        </authorList>
    </citation>
    <scope>NUCLEOTIDE SEQUENCE</scope>
    <source>
        <strain evidence="2">Expedition CK06-06</strain>
    </source>
</reference>
<comment type="caution">
    <text evidence="2">The sequence shown here is derived from an EMBL/GenBank/DDBJ whole genome shotgun (WGS) entry which is preliminary data.</text>
</comment>
<dbReference type="Pfam" id="PF00271">
    <property type="entry name" value="Helicase_C"/>
    <property type="match status" value="1"/>
</dbReference>
<feature type="non-terminal residue" evidence="2">
    <location>
        <position position="1"/>
    </location>
</feature>
<evidence type="ECO:0000313" key="2">
    <source>
        <dbReference type="EMBL" id="GAI13585.1"/>
    </source>
</evidence>
<dbReference type="EMBL" id="BARV01013278">
    <property type="protein sequence ID" value="GAI13585.1"/>
    <property type="molecule type" value="Genomic_DNA"/>
</dbReference>
<evidence type="ECO:0000259" key="1">
    <source>
        <dbReference type="Pfam" id="PF00271"/>
    </source>
</evidence>
<name>X1MFW8_9ZZZZ</name>
<protein>
    <recommendedName>
        <fullName evidence="1">Helicase C-terminal domain-containing protein</fullName>
    </recommendedName>
</protein>
<dbReference type="Gene3D" id="3.40.50.300">
    <property type="entry name" value="P-loop containing nucleotide triphosphate hydrolases"/>
    <property type="match status" value="1"/>
</dbReference>
<dbReference type="InterPro" id="IPR001650">
    <property type="entry name" value="Helicase_C-like"/>
</dbReference>
<dbReference type="InterPro" id="IPR027417">
    <property type="entry name" value="P-loop_NTPase"/>
</dbReference>
<accession>X1MFW8</accession>
<organism evidence="2">
    <name type="scientific">marine sediment metagenome</name>
    <dbReference type="NCBI Taxonomy" id="412755"/>
    <lineage>
        <taxon>unclassified sequences</taxon>
        <taxon>metagenomes</taxon>
        <taxon>ecological metagenomes</taxon>
    </lineage>
</organism>
<gene>
    <name evidence="2" type="ORF">S06H3_24086</name>
</gene>